<keyword evidence="2" id="KW-1185">Reference proteome</keyword>
<evidence type="ECO:0000313" key="1">
    <source>
        <dbReference type="EMBL" id="CAG8739121.1"/>
    </source>
</evidence>
<proteinExistence type="predicted"/>
<evidence type="ECO:0000313" key="2">
    <source>
        <dbReference type="Proteomes" id="UP000789366"/>
    </source>
</evidence>
<comment type="caution">
    <text evidence="1">The sequence shown here is derived from an EMBL/GenBank/DDBJ whole genome shotgun (WGS) entry which is preliminary data.</text>
</comment>
<organism evidence="1 2">
    <name type="scientific">Cetraspora pellucida</name>
    <dbReference type="NCBI Taxonomy" id="1433469"/>
    <lineage>
        <taxon>Eukaryota</taxon>
        <taxon>Fungi</taxon>
        <taxon>Fungi incertae sedis</taxon>
        <taxon>Mucoromycota</taxon>
        <taxon>Glomeromycotina</taxon>
        <taxon>Glomeromycetes</taxon>
        <taxon>Diversisporales</taxon>
        <taxon>Gigasporaceae</taxon>
        <taxon>Cetraspora</taxon>
    </lineage>
</organism>
<protein>
    <submittedName>
        <fullName evidence="1">17173_t:CDS:1</fullName>
    </submittedName>
</protein>
<accession>A0ACA9Q601</accession>
<sequence>VKEKKDFNEKDKKLQRSYIWRECKFLQTVVWLELRVKGLHDKVFANIIDK</sequence>
<reference evidence="1" key="1">
    <citation type="submission" date="2021-06" db="EMBL/GenBank/DDBJ databases">
        <authorList>
            <person name="Kallberg Y."/>
            <person name="Tangrot J."/>
            <person name="Rosling A."/>
        </authorList>
    </citation>
    <scope>NUCLEOTIDE SEQUENCE</scope>
    <source>
        <strain evidence="1">28 12/20/2015</strain>
    </source>
</reference>
<dbReference type="Proteomes" id="UP000789366">
    <property type="component" value="Unassembled WGS sequence"/>
</dbReference>
<name>A0ACA9Q601_9GLOM</name>
<feature type="non-terminal residue" evidence="1">
    <location>
        <position position="50"/>
    </location>
</feature>
<gene>
    <name evidence="1" type="ORF">SPELUC_LOCUS13661</name>
</gene>
<dbReference type="EMBL" id="CAJVPW010037069">
    <property type="protein sequence ID" value="CAG8739121.1"/>
    <property type="molecule type" value="Genomic_DNA"/>
</dbReference>
<feature type="non-terminal residue" evidence="1">
    <location>
        <position position="1"/>
    </location>
</feature>